<protein>
    <recommendedName>
        <fullName evidence="1">Chemotaxis methyl-accepting receptor HlyB-like 4HB MCP domain-containing protein</fullName>
    </recommendedName>
</protein>
<gene>
    <name evidence="2" type="ORF">D104_08575</name>
</gene>
<accession>W1S194</accession>
<sequence>MKGRHTYTLRLSALVLLLLCVVVSIDPAVDRLHRYLSKHTTAATLLHNADRDLYQSRLALASLVFSHDVLINQAAEGEMLSNAKQAYDGMIQFQALTQDRPEITSTLESFEHTFSNWSTENQTIITLLKTGQTSQAETVFLGSNEVNFTSLRGLYDHSEALISDEIPSNK</sequence>
<evidence type="ECO:0000313" key="3">
    <source>
        <dbReference type="Proteomes" id="UP000018857"/>
    </source>
</evidence>
<dbReference type="EMBL" id="AYOZ01000012">
    <property type="protein sequence ID" value="ETI60848.1"/>
    <property type="molecule type" value="Genomic_DNA"/>
</dbReference>
<dbReference type="PATRIC" id="fig|1208321.3.peg.1699"/>
<name>W1S194_9GAMM</name>
<keyword evidence="3" id="KW-1185">Reference proteome</keyword>
<dbReference type="AlphaFoldDB" id="W1S194"/>
<organism evidence="2 3">
    <name type="scientific">Marinomonas profundimaris</name>
    <dbReference type="NCBI Taxonomy" id="1208321"/>
    <lineage>
        <taxon>Bacteria</taxon>
        <taxon>Pseudomonadati</taxon>
        <taxon>Pseudomonadota</taxon>
        <taxon>Gammaproteobacteria</taxon>
        <taxon>Oceanospirillales</taxon>
        <taxon>Oceanospirillaceae</taxon>
        <taxon>Marinomonas</taxon>
    </lineage>
</organism>
<evidence type="ECO:0000259" key="1">
    <source>
        <dbReference type="Pfam" id="PF12729"/>
    </source>
</evidence>
<feature type="domain" description="Chemotaxis methyl-accepting receptor HlyB-like 4HB MCP" evidence="1">
    <location>
        <begin position="37"/>
        <end position="151"/>
    </location>
</feature>
<evidence type="ECO:0000313" key="2">
    <source>
        <dbReference type="EMBL" id="ETI60848.1"/>
    </source>
</evidence>
<comment type="caution">
    <text evidence="2">The sequence shown here is derived from an EMBL/GenBank/DDBJ whole genome shotgun (WGS) entry which is preliminary data.</text>
</comment>
<dbReference type="OrthoDB" id="2489132at2"/>
<dbReference type="eggNOG" id="COG0840">
    <property type="taxonomic scope" value="Bacteria"/>
</dbReference>
<dbReference type="STRING" id="1208321.D104_08575"/>
<proteinExistence type="predicted"/>
<dbReference type="Pfam" id="PF12729">
    <property type="entry name" value="4HB_MCP_1"/>
    <property type="match status" value="1"/>
</dbReference>
<reference evidence="2 3" key="1">
    <citation type="journal article" date="2014" name="Genome Announc.">
        <title>Draft Genome Sequence of Marinomonas sp. Strain D104, a Polycyclic Aromatic Hydrocarbon-Degrading Bacterium from the Deep-Sea Sediment of the Arctic Ocean.</title>
        <authorList>
            <person name="Dong C."/>
            <person name="Bai X."/>
            <person name="Lai Q."/>
            <person name="Xie Y."/>
            <person name="Chen X."/>
            <person name="Shao Z."/>
        </authorList>
    </citation>
    <scope>NUCLEOTIDE SEQUENCE [LARGE SCALE GENOMIC DNA]</scope>
    <source>
        <strain evidence="2 3">D104</strain>
    </source>
</reference>
<dbReference type="InterPro" id="IPR024478">
    <property type="entry name" value="HlyB_4HB_MCP"/>
</dbReference>
<dbReference type="RefSeq" id="WP_024023853.1">
    <property type="nucleotide sequence ID" value="NZ_AYOZ01000012.1"/>
</dbReference>
<dbReference type="Proteomes" id="UP000018857">
    <property type="component" value="Unassembled WGS sequence"/>
</dbReference>